<evidence type="ECO:0000313" key="2">
    <source>
        <dbReference type="Proteomes" id="UP000053825"/>
    </source>
</evidence>
<keyword evidence="2" id="KW-1185">Reference proteome</keyword>
<proteinExistence type="predicted"/>
<protein>
    <submittedName>
        <fullName evidence="1">Uncharacterized protein</fullName>
    </submittedName>
</protein>
<sequence>MSANVARDEPMAAGTDDFNNRETLYPIEVCEATIAFNETQNPERRQQRVKEFDSQKLEFLGIGSFLEFDSQKLEFLGIGSFLEFDSQKLEFLGIGLVAEFKTRKLEFLIIRLFAEFDSRKLEFLGIGSFLEFDSQKLEFLRIGRRTFSHNFHLENFFDSSALMRFGVRYLRRDFTKNVELENSREKLQLLSIDFRIPRFARPVDVHVRERSVGIGISSLASQATRLNNRRYVTGVYAFSRRAWRKEGQQCQQAENEEEETRRRVNGPPVVVPSLACLSNEYQRRKYRASVSVNGHGGQGPESSLPGTTRMLSFRWGITKPRLRSDRLFELIYRVSRCIRAVLRWFSVMISSLKLGESSVADGSSRGSSLGSIDVEDLSKLTVMRHN</sequence>
<evidence type="ECO:0000313" key="1">
    <source>
        <dbReference type="EMBL" id="KOC65172.1"/>
    </source>
</evidence>
<organism evidence="1 2">
    <name type="scientific">Habropoda laboriosa</name>
    <dbReference type="NCBI Taxonomy" id="597456"/>
    <lineage>
        <taxon>Eukaryota</taxon>
        <taxon>Metazoa</taxon>
        <taxon>Ecdysozoa</taxon>
        <taxon>Arthropoda</taxon>
        <taxon>Hexapoda</taxon>
        <taxon>Insecta</taxon>
        <taxon>Pterygota</taxon>
        <taxon>Neoptera</taxon>
        <taxon>Endopterygota</taxon>
        <taxon>Hymenoptera</taxon>
        <taxon>Apocrita</taxon>
        <taxon>Aculeata</taxon>
        <taxon>Apoidea</taxon>
        <taxon>Anthophila</taxon>
        <taxon>Apidae</taxon>
        <taxon>Habropoda</taxon>
    </lineage>
</organism>
<reference evidence="1 2" key="1">
    <citation type="submission" date="2015-07" db="EMBL/GenBank/DDBJ databases">
        <title>The genome of Habropoda laboriosa.</title>
        <authorList>
            <person name="Pan H."/>
            <person name="Kapheim K."/>
        </authorList>
    </citation>
    <scope>NUCLEOTIDE SEQUENCE [LARGE SCALE GENOMIC DNA]</scope>
    <source>
        <strain evidence="1">0110345459</strain>
    </source>
</reference>
<accession>A0A0L7R2R8</accession>
<dbReference type="AlphaFoldDB" id="A0A0L7R2R8"/>
<name>A0A0L7R2R8_9HYME</name>
<gene>
    <name evidence="1" type="ORF">WH47_01322</name>
</gene>
<dbReference type="Proteomes" id="UP000053825">
    <property type="component" value="Unassembled WGS sequence"/>
</dbReference>
<dbReference type="EMBL" id="KQ414664">
    <property type="protein sequence ID" value="KOC65172.1"/>
    <property type="molecule type" value="Genomic_DNA"/>
</dbReference>